<evidence type="ECO:0000256" key="1">
    <source>
        <dbReference type="SAM" id="Phobius"/>
    </source>
</evidence>
<feature type="transmembrane region" description="Helical" evidence="1">
    <location>
        <begin position="5"/>
        <end position="22"/>
    </location>
</feature>
<keyword evidence="1" id="KW-0812">Transmembrane</keyword>
<organism evidence="2 3">
    <name type="scientific">Natrialba magadii (strain ATCC 43099 / DSM 3394 / CCM 3739 / CIP 104546 / IAM 13178 / JCM 8861 / NBRC 102185 / NCIMB 2190 / MS3)</name>
    <name type="common">Natronobacterium magadii</name>
    <dbReference type="NCBI Taxonomy" id="547559"/>
    <lineage>
        <taxon>Archaea</taxon>
        <taxon>Methanobacteriati</taxon>
        <taxon>Methanobacteriota</taxon>
        <taxon>Stenosarchaea group</taxon>
        <taxon>Halobacteria</taxon>
        <taxon>Halobacteriales</taxon>
        <taxon>Natrialbaceae</taxon>
        <taxon>Natrialba</taxon>
    </lineage>
</organism>
<keyword evidence="3" id="KW-1185">Reference proteome</keyword>
<proteinExistence type="predicted"/>
<reference evidence="2 3" key="2">
    <citation type="journal article" date="2012" name="BMC Genomics">
        <title>A comparative genomics perspective on the genetic content of the alkaliphilic haloarchaeon Natrialba magadii ATCC 43099T.</title>
        <authorList>
            <person name="Siddaramappa S."/>
            <person name="Challacombe J.F."/>
            <person name="Decastro R.E."/>
            <person name="Pfeiffer F."/>
            <person name="Sastre D.E."/>
            <person name="Gimenez M.I."/>
            <person name="Paggi R.A."/>
            <person name="Detter J.C."/>
            <person name="Davenport K.W."/>
            <person name="Goodwin L.A."/>
            <person name="Kyrpides N."/>
            <person name="Tapia R."/>
            <person name="Pitluck S."/>
            <person name="Lucas S."/>
            <person name="Woyke T."/>
            <person name="Maupin-Furlow J.A."/>
        </authorList>
    </citation>
    <scope>NUCLEOTIDE SEQUENCE [LARGE SCALE GENOMIC DNA]</scope>
    <source>
        <strain evidence="3">ATCC 43099 / DSM 3394 / CCM 3739 / CIP 104546 / IAM 13178 / JCM 8861 / NBRC 102185 / NCIMB 2190 / MS3</strain>
    </source>
</reference>
<dbReference type="KEGG" id="nmg:Nmag_2011"/>
<feature type="transmembrane region" description="Helical" evidence="1">
    <location>
        <begin position="34"/>
        <end position="56"/>
    </location>
</feature>
<protein>
    <submittedName>
        <fullName evidence="2">Uncharacterized protein</fullName>
    </submittedName>
</protein>
<reference evidence="3" key="1">
    <citation type="submission" date="2010-02" db="EMBL/GenBank/DDBJ databases">
        <title>Complete sequence of chromosome of Natrialba magadii ATCC 43099.</title>
        <authorList>
            <consortium name="US DOE Joint Genome Institute"/>
            <person name="Lucas S."/>
            <person name="Copeland A."/>
            <person name="Lapidus A."/>
            <person name="Cheng J.-F."/>
            <person name="Bruce D."/>
            <person name="Goodwin L."/>
            <person name="Pitluck S."/>
            <person name="Davenport K."/>
            <person name="Saunders E."/>
            <person name="Detter J.C."/>
            <person name="Han C."/>
            <person name="Tapia R."/>
            <person name="Land M."/>
            <person name="Hauser L."/>
            <person name="Kyrpides N."/>
            <person name="Mikhailova N."/>
            <person name="De Castro R.E."/>
            <person name="Maupin-Furlow J.A."/>
            <person name="Woyke T."/>
        </authorList>
    </citation>
    <scope>NUCLEOTIDE SEQUENCE [LARGE SCALE GENOMIC DNA]</scope>
    <source>
        <strain evidence="3">ATCC 43099 / DSM 3394 / CCM 3739 / CIP 104546 / IAM 13178 / JCM 8861 / NBRC 102185 / NCIMB 2190 / MS3</strain>
    </source>
</reference>
<keyword evidence="1" id="KW-0472">Membrane</keyword>
<evidence type="ECO:0000313" key="3">
    <source>
        <dbReference type="Proteomes" id="UP000001879"/>
    </source>
</evidence>
<dbReference type="STRING" id="547559.Nmag_2011"/>
<dbReference type="EMBL" id="CP001932">
    <property type="protein sequence ID" value="ADD05581.1"/>
    <property type="molecule type" value="Genomic_DNA"/>
</dbReference>
<evidence type="ECO:0000313" key="2">
    <source>
        <dbReference type="EMBL" id="ADD05581.1"/>
    </source>
</evidence>
<dbReference type="Proteomes" id="UP000001879">
    <property type="component" value="Chromosome"/>
</dbReference>
<gene>
    <name evidence="2" type="ordered locus">Nmag_2011</name>
</gene>
<dbReference type="AlphaFoldDB" id="D3SVH3"/>
<sequence length="60" mass="6459">MSKTHISIIGLHISIVGGLLMIDSHLSGVEPPTFSFFMIIIGLAITIGTLLPYLGYTTKK</sequence>
<name>D3SVH3_NATMM</name>
<dbReference type="PaxDb" id="547559-Nmag_2011"/>
<accession>D3SVH3</accession>
<dbReference type="HOGENOM" id="CLU_2930284_0_0_2"/>
<keyword evidence="1" id="KW-1133">Transmembrane helix</keyword>